<sequence length="211" mass="24237">MLLASFSGNKEKLLTSYKNTASYELAHLSWCIIIAVKLAHQERKIITPSQEHMFIMNWLLNAQKYKLFSKPFAQDILWFLNQGKRYGQKAELYKKAASVLAIQSIENEKYSHLFRFTQFFDELKDNGWRGYVLPECEEKNQPNIDTTESVIYVGQAALVDSFNKHGVLIKPLQLSAAGNTLLIQSLLSKYMLKTENEIKSDGFTTFTLLPD</sequence>
<dbReference type="AlphaFoldDB" id="A0A6Y0WIP1"/>
<proteinExistence type="predicted"/>
<dbReference type="EMBL" id="DAAFTP010000014">
    <property type="protein sequence ID" value="HAB1452939.1"/>
    <property type="molecule type" value="Genomic_DNA"/>
</dbReference>
<reference evidence="2" key="1">
    <citation type="journal article" date="2018" name="Genome Biol.">
        <title>SKESA: strategic k-mer extension for scrupulous assemblies.</title>
        <authorList>
            <person name="Souvorov A."/>
            <person name="Agarwala R."/>
            <person name="Lipman D.J."/>
        </authorList>
    </citation>
    <scope>NUCLEOTIDE SEQUENCE</scope>
    <source>
        <strain evidence="2">Salmonella enterica</strain>
    </source>
</reference>
<comment type="caution">
    <text evidence="2">The sequence shown here is derived from an EMBL/GenBank/DDBJ whole genome shotgun (WGS) entry which is preliminary data.</text>
</comment>
<dbReference type="Pfam" id="PF11140">
    <property type="entry name" value="DUF2913"/>
    <property type="match status" value="1"/>
</dbReference>
<evidence type="ECO:0000313" key="1">
    <source>
        <dbReference type="EMBL" id="HAB1452939.1"/>
    </source>
</evidence>
<dbReference type="InterPro" id="IPR021316">
    <property type="entry name" value="DUF2913"/>
</dbReference>
<accession>A0A6Y0WIP1</accession>
<name>A0A6Y0WIP1_SALEB</name>
<dbReference type="EMBL" id="DAAGLD010000024">
    <property type="protein sequence ID" value="HAB3515947.1"/>
    <property type="molecule type" value="Genomic_DNA"/>
</dbReference>
<reference evidence="2" key="2">
    <citation type="submission" date="2019-05" db="EMBL/GenBank/DDBJ databases">
        <authorList>
            <consortium name="NCBI Pathogen Detection Project"/>
        </authorList>
    </citation>
    <scope>NUCLEOTIDE SEQUENCE</scope>
    <source>
        <strain evidence="2">Salmonella enterica</strain>
    </source>
</reference>
<organism evidence="2">
    <name type="scientific">Salmonella enterica subsp. enterica serovar Java</name>
    <dbReference type="NCBI Taxonomy" id="224729"/>
    <lineage>
        <taxon>Bacteria</taxon>
        <taxon>Pseudomonadati</taxon>
        <taxon>Pseudomonadota</taxon>
        <taxon>Gammaproteobacteria</taxon>
        <taxon>Enterobacterales</taxon>
        <taxon>Enterobacteriaceae</taxon>
        <taxon>Salmonella</taxon>
    </lineage>
</organism>
<protein>
    <submittedName>
        <fullName evidence="2">DUF2913 family protein</fullName>
    </submittedName>
</protein>
<evidence type="ECO:0000313" key="2">
    <source>
        <dbReference type="EMBL" id="HAB3515947.1"/>
    </source>
</evidence>
<gene>
    <name evidence="1" type="ORF">GI588_09305</name>
    <name evidence="2" type="ORF">GJE24_12110</name>
</gene>